<organism evidence="1 2">
    <name type="scientific">Aquatica leii</name>
    <dbReference type="NCBI Taxonomy" id="1421715"/>
    <lineage>
        <taxon>Eukaryota</taxon>
        <taxon>Metazoa</taxon>
        <taxon>Ecdysozoa</taxon>
        <taxon>Arthropoda</taxon>
        <taxon>Hexapoda</taxon>
        <taxon>Insecta</taxon>
        <taxon>Pterygota</taxon>
        <taxon>Neoptera</taxon>
        <taxon>Endopterygota</taxon>
        <taxon>Coleoptera</taxon>
        <taxon>Polyphaga</taxon>
        <taxon>Elateriformia</taxon>
        <taxon>Elateroidea</taxon>
        <taxon>Lampyridae</taxon>
        <taxon>Luciolinae</taxon>
        <taxon>Aquatica</taxon>
    </lineage>
</organism>
<reference evidence="2" key="1">
    <citation type="submission" date="2023-01" db="EMBL/GenBank/DDBJ databases">
        <title>Key to firefly adult light organ development and bioluminescence: homeobox transcription factors regulate luciferase expression and transportation to peroxisome.</title>
        <authorList>
            <person name="Fu X."/>
        </authorList>
    </citation>
    <scope>NUCLEOTIDE SEQUENCE [LARGE SCALE GENOMIC DNA]</scope>
</reference>
<evidence type="ECO:0000313" key="1">
    <source>
        <dbReference type="EMBL" id="KAK4884108.1"/>
    </source>
</evidence>
<name>A0AAN7PF83_9COLE</name>
<dbReference type="EMBL" id="JARPUR010000001">
    <property type="protein sequence ID" value="KAK4884108.1"/>
    <property type="molecule type" value="Genomic_DNA"/>
</dbReference>
<gene>
    <name evidence="1" type="ORF">RN001_000379</name>
</gene>
<protein>
    <submittedName>
        <fullName evidence="1">Uncharacterized protein</fullName>
    </submittedName>
</protein>
<evidence type="ECO:0000313" key="2">
    <source>
        <dbReference type="Proteomes" id="UP001353858"/>
    </source>
</evidence>
<dbReference type="AlphaFoldDB" id="A0AAN7PF83"/>
<dbReference type="Proteomes" id="UP001353858">
    <property type="component" value="Unassembled WGS sequence"/>
</dbReference>
<dbReference type="PANTHER" id="PTHR28592:SF1">
    <property type="entry name" value="ARMADILLO REPEAT-CONTAINING PROTEIN 1"/>
    <property type="match status" value="1"/>
</dbReference>
<comment type="caution">
    <text evidence="1">The sequence shown here is derived from an EMBL/GenBank/DDBJ whole genome shotgun (WGS) entry which is preliminary data.</text>
</comment>
<sequence>MDKDSILETLIAYKKLSEKQQNHEYLLDDKTVILFASTLLDGEDPEIISNCLDILENFIKNKEARTALIGIFGTVEALESLSMKMRNSFNKDLIERASKLLITLESNEDTRCVPVVGRTLLPKTNVYLLYVRELAPETGNKLEESLVKIHGVISFVTNVNKKSCRLRTYPEIPIKKIIIDIKKMCEMMPYLLCRNSENQELLIDVLEKNVVKCIDNKPQGDKNSKSSNVNWMQNISEFWSKSFYCNLSPENVSISINLDDTNNKIDDVNVADVAVGSIVAMDDVNILPILMFNSTDSSHVPDMQIDPSFELHQTYNIAQQISALEIPHDLSDLPINKSLSERHNVTENIPQEKIPNDDTPPQTFNNVVVHKTPDKMSQESLDGVKHLIYLPLLHLHNI</sequence>
<accession>A0AAN7PF83</accession>
<dbReference type="PANTHER" id="PTHR28592">
    <property type="entry name" value="ARMADILLO REPEAT-CONTAINING PROTEIN 1"/>
    <property type="match status" value="1"/>
</dbReference>
<proteinExistence type="predicted"/>
<keyword evidence="2" id="KW-1185">Reference proteome</keyword>